<keyword evidence="4" id="KW-1185">Reference proteome</keyword>
<dbReference type="Gene3D" id="2.60.40.10">
    <property type="entry name" value="Immunoglobulins"/>
    <property type="match status" value="2"/>
</dbReference>
<dbReference type="EMBL" id="JARFVB010000005">
    <property type="protein sequence ID" value="MDF0716736.1"/>
    <property type="molecule type" value="Genomic_DNA"/>
</dbReference>
<dbReference type="InterPro" id="IPR026444">
    <property type="entry name" value="Secre_tail"/>
</dbReference>
<dbReference type="CDD" id="cd00146">
    <property type="entry name" value="PKD"/>
    <property type="match status" value="2"/>
</dbReference>
<evidence type="ECO:0000313" key="4">
    <source>
        <dbReference type="Proteomes" id="UP001221366"/>
    </source>
</evidence>
<keyword evidence="1" id="KW-0732">Signal</keyword>
<dbReference type="PANTHER" id="PTHR46182">
    <property type="entry name" value="FI19480P1"/>
    <property type="match status" value="1"/>
</dbReference>
<dbReference type="Proteomes" id="UP001221366">
    <property type="component" value="Unassembled WGS sequence"/>
</dbReference>
<proteinExistence type="predicted"/>
<dbReference type="Pfam" id="PF18962">
    <property type="entry name" value="Por_Secre_tail"/>
    <property type="match status" value="1"/>
</dbReference>
<dbReference type="RefSeq" id="WP_275615929.1">
    <property type="nucleotide sequence ID" value="NZ_JARFVB010000005.1"/>
</dbReference>
<dbReference type="SMART" id="SM00089">
    <property type="entry name" value="PKD"/>
    <property type="match status" value="2"/>
</dbReference>
<protein>
    <submittedName>
        <fullName evidence="3">PKD domain-containing protein</fullName>
    </submittedName>
</protein>
<dbReference type="InterPro" id="IPR035986">
    <property type="entry name" value="PKD_dom_sf"/>
</dbReference>
<organism evidence="3 4">
    <name type="scientific">Flagellimonas yonaguniensis</name>
    <dbReference type="NCBI Taxonomy" id="3031325"/>
    <lineage>
        <taxon>Bacteria</taxon>
        <taxon>Pseudomonadati</taxon>
        <taxon>Bacteroidota</taxon>
        <taxon>Flavobacteriia</taxon>
        <taxon>Flavobacteriales</taxon>
        <taxon>Flavobacteriaceae</taxon>
        <taxon>Flagellimonas</taxon>
    </lineage>
</organism>
<sequence>FTLVDASTDTDLFNLFNGQQLDLGPTGGQSLNVRANTLGGPGRVLLELTGPVTASRREGVAPYALFGDISGNYNEQDLPLGDYTLTATAYNGSTTSSGVMGEPLTVNFSVVTSTGGLPTAVAMADVVSGEAPLTVNFTGSNSLDDIGISNYQWDFGDGTTISNEADPSHTYTNAGSYNAELTVTDGDGQQDTDTVVVTVTVPQSDPPSALVQADQVEGDAPLEVQFTGSNSFDDVGISSYQWDFGDGSAVSNEADPVHIYANVGSYNAVLTVTDADGQSDTDTVTINVTGPINEGIVGFTLVDASTDTDLFNLFNGQQLDLGPTGGQSLNVRANTLGGPGRVLLELTGPVTASRREGVAPYALFGDISGNYNEQDLPLGDYTLTATAYNGSTTSSGVMGEPLTVNFSLVSGLAAKGGSSETLDSQEELEPQSSINGKFVPFDIVLFPNPGATQVTISTKSLEHDLSEIRIFDATGQLVRSYNPSEYLDGYRDYTLPVSSLQAGVYHLGILATDGRTYLKQLIIRK</sequence>
<name>A0ABT5Y075_9FLAO</name>
<dbReference type="PANTHER" id="PTHR46182:SF2">
    <property type="entry name" value="FI19480P1"/>
    <property type="match status" value="1"/>
</dbReference>
<evidence type="ECO:0000256" key="1">
    <source>
        <dbReference type="ARBA" id="ARBA00022729"/>
    </source>
</evidence>
<reference evidence="3 4" key="1">
    <citation type="submission" date="2023-03" db="EMBL/GenBank/DDBJ databases">
        <title>Muricauda XX sp. nov. and Muricauda XXX sp. nov., two novel species isolated from Okinawa Trough.</title>
        <authorList>
            <person name="Cao W."/>
            <person name="Deng X."/>
        </authorList>
    </citation>
    <scope>NUCLEOTIDE SEQUENCE [LARGE SCALE GENOMIC DNA]</scope>
    <source>
        <strain evidence="3 4">334s03</strain>
    </source>
</reference>
<feature type="domain" description="PKD" evidence="2">
    <location>
        <begin position="207"/>
        <end position="289"/>
    </location>
</feature>
<accession>A0ABT5Y075</accession>
<dbReference type="Pfam" id="PF18911">
    <property type="entry name" value="PKD_4"/>
    <property type="match status" value="2"/>
</dbReference>
<dbReference type="SUPFAM" id="SSF49299">
    <property type="entry name" value="PKD domain"/>
    <property type="match status" value="2"/>
</dbReference>
<dbReference type="NCBIfam" id="TIGR04183">
    <property type="entry name" value="Por_Secre_tail"/>
    <property type="match status" value="1"/>
</dbReference>
<evidence type="ECO:0000259" key="2">
    <source>
        <dbReference type="PROSITE" id="PS50093"/>
    </source>
</evidence>
<comment type="caution">
    <text evidence="3">The sequence shown here is derived from an EMBL/GenBank/DDBJ whole genome shotgun (WGS) entry which is preliminary data.</text>
</comment>
<feature type="non-terminal residue" evidence="3">
    <location>
        <position position="1"/>
    </location>
</feature>
<dbReference type="PROSITE" id="PS50093">
    <property type="entry name" value="PKD"/>
    <property type="match status" value="2"/>
</dbReference>
<dbReference type="InterPro" id="IPR013783">
    <property type="entry name" value="Ig-like_fold"/>
</dbReference>
<dbReference type="InterPro" id="IPR000601">
    <property type="entry name" value="PKD_dom"/>
</dbReference>
<evidence type="ECO:0000313" key="3">
    <source>
        <dbReference type="EMBL" id="MDF0716736.1"/>
    </source>
</evidence>
<feature type="domain" description="PKD" evidence="2">
    <location>
        <begin position="118"/>
        <end position="202"/>
    </location>
</feature>
<gene>
    <name evidence="3" type="ORF">PY092_11290</name>
</gene>
<dbReference type="InterPro" id="IPR029865">
    <property type="entry name" value="KIAA0319-like"/>
</dbReference>
<dbReference type="InterPro" id="IPR022409">
    <property type="entry name" value="PKD/Chitinase_dom"/>
</dbReference>